<organism evidence="3 4">
    <name type="scientific">Mytilus coruscus</name>
    <name type="common">Sea mussel</name>
    <dbReference type="NCBI Taxonomy" id="42192"/>
    <lineage>
        <taxon>Eukaryota</taxon>
        <taxon>Metazoa</taxon>
        <taxon>Spiralia</taxon>
        <taxon>Lophotrochozoa</taxon>
        <taxon>Mollusca</taxon>
        <taxon>Bivalvia</taxon>
        <taxon>Autobranchia</taxon>
        <taxon>Pteriomorphia</taxon>
        <taxon>Mytilida</taxon>
        <taxon>Mytiloidea</taxon>
        <taxon>Mytilidae</taxon>
        <taxon>Mytilinae</taxon>
        <taxon>Mytilus</taxon>
    </lineage>
</organism>
<keyword evidence="1" id="KW-0862">Zinc</keyword>
<dbReference type="AlphaFoldDB" id="A0A6J7ZXV2"/>
<dbReference type="InterPro" id="IPR000315">
    <property type="entry name" value="Znf_B-box"/>
</dbReference>
<keyword evidence="3" id="KW-0012">Acyltransferase</keyword>
<proteinExistence type="predicted"/>
<evidence type="ECO:0000313" key="3">
    <source>
        <dbReference type="EMBL" id="CAC5359096.1"/>
    </source>
</evidence>
<accession>A0A6J7ZXV2</accession>
<dbReference type="InterPro" id="IPR011042">
    <property type="entry name" value="6-blade_b-propeller_TolB-like"/>
</dbReference>
<dbReference type="EMBL" id="CACVKT020000425">
    <property type="protein sequence ID" value="CAC5359096.1"/>
    <property type="molecule type" value="Genomic_DNA"/>
</dbReference>
<evidence type="ECO:0000313" key="4">
    <source>
        <dbReference type="Proteomes" id="UP000507470"/>
    </source>
</evidence>
<name>A0A6J7ZXV2_MYTCO</name>
<dbReference type="GO" id="GO:0008270">
    <property type="term" value="F:zinc ion binding"/>
    <property type="evidence" value="ECO:0007669"/>
    <property type="project" value="UniProtKB-KW"/>
</dbReference>
<dbReference type="SUPFAM" id="SSF101898">
    <property type="entry name" value="NHL repeat"/>
    <property type="match status" value="1"/>
</dbReference>
<dbReference type="PROSITE" id="PS50119">
    <property type="entry name" value="ZF_BBOX"/>
    <property type="match status" value="1"/>
</dbReference>
<dbReference type="Proteomes" id="UP000507470">
    <property type="component" value="Unassembled WGS sequence"/>
</dbReference>
<dbReference type="OrthoDB" id="6107188at2759"/>
<reference evidence="3 4" key="1">
    <citation type="submission" date="2020-06" db="EMBL/GenBank/DDBJ databases">
        <authorList>
            <person name="Li R."/>
            <person name="Bekaert M."/>
        </authorList>
    </citation>
    <scope>NUCLEOTIDE SEQUENCE [LARGE SCALE GENOMIC DNA]</scope>
    <source>
        <strain evidence="4">wild</strain>
    </source>
</reference>
<dbReference type="Pfam" id="PF00643">
    <property type="entry name" value="zf-B_box"/>
    <property type="match status" value="1"/>
</dbReference>
<evidence type="ECO:0000256" key="1">
    <source>
        <dbReference type="PROSITE-ProRule" id="PRU00024"/>
    </source>
</evidence>
<keyword evidence="1" id="KW-0863">Zinc-finger</keyword>
<keyword evidence="4" id="KW-1185">Reference proteome</keyword>
<dbReference type="EC" id="2.3.2.27" evidence="3"/>
<evidence type="ECO:0000259" key="2">
    <source>
        <dbReference type="PROSITE" id="PS50119"/>
    </source>
</evidence>
<keyword evidence="1" id="KW-0479">Metal-binding</keyword>
<sequence>MAKSIRKAQAPLSCNLCNLQSVIKWKCTDCELLMCDNCKSNIHSRIKTADKHTIITIQEVGNHLSERLKALNISEVFSSVFNTYTTAVPGIQKLVCCADDIVFFMNNGDEYHFIKAKLLKGSLKILEKMDIECVDFAISLKQEILFSPAPGTNLIAASNTYMETKTVLETSPMLILAIHMSKHDELLLGLREQGPQFPVTDFSTRQVVVFGADYKRISTFERDDAGKRLFYYARRITTDSVNNIYVIDWLKDDEIGRIVSIDRNGGKRFFYNGCDSFNMHGAAFNPREIVVTSQDTTIISDPDNHALHALNANGELIGLQITKNLDILYPYSLCIDDEGFLLIGSNVNENAEIYVVKLLP</sequence>
<feature type="domain" description="B box-type" evidence="2">
    <location>
        <begin position="9"/>
        <end position="57"/>
    </location>
</feature>
<gene>
    <name evidence="3" type="ORF">MCOR_2107</name>
</gene>
<keyword evidence="3" id="KW-0808">Transferase</keyword>
<dbReference type="SMART" id="SM00336">
    <property type="entry name" value="BBOX"/>
    <property type="match status" value="1"/>
</dbReference>
<dbReference type="GO" id="GO:0061630">
    <property type="term" value="F:ubiquitin protein ligase activity"/>
    <property type="evidence" value="ECO:0007669"/>
    <property type="project" value="UniProtKB-EC"/>
</dbReference>
<dbReference type="Gene3D" id="2.120.10.30">
    <property type="entry name" value="TolB, C-terminal domain"/>
    <property type="match status" value="1"/>
</dbReference>
<protein>
    <submittedName>
        <fullName evidence="3">TRIM71</fullName>
        <ecNumber evidence="3">2.3.2.27</ecNumber>
    </submittedName>
</protein>
<dbReference type="CDD" id="cd19757">
    <property type="entry name" value="Bbox1"/>
    <property type="match status" value="1"/>
</dbReference>